<gene>
    <name evidence="8" type="primary">hemG</name>
    <name evidence="8" type="ORF">EGH25_09840</name>
</gene>
<dbReference type="Gene3D" id="3.50.50.60">
    <property type="entry name" value="FAD/NAD(P)-binding domain"/>
    <property type="match status" value="1"/>
</dbReference>
<dbReference type="GO" id="GO:0006783">
    <property type="term" value="P:heme biosynthetic process"/>
    <property type="evidence" value="ECO:0007669"/>
    <property type="project" value="UniProtKB-KW"/>
</dbReference>
<dbReference type="EMBL" id="RKLV01000010">
    <property type="protein sequence ID" value="MCX2819649.1"/>
    <property type="molecule type" value="Genomic_DNA"/>
</dbReference>
<keyword evidence="2" id="KW-0285">Flavoprotein</keyword>
<dbReference type="PANTHER" id="PTHR42923:SF3">
    <property type="entry name" value="PROTOPORPHYRINOGEN OXIDASE"/>
    <property type="match status" value="1"/>
</dbReference>
<keyword evidence="5" id="KW-0350">Heme biosynthesis</keyword>
<dbReference type="InterPro" id="IPR004572">
    <property type="entry name" value="Protoporphyrinogen_oxidase"/>
</dbReference>
<evidence type="ECO:0000256" key="2">
    <source>
        <dbReference type="ARBA" id="ARBA00022630"/>
    </source>
</evidence>
<keyword evidence="3" id="KW-0274">FAD</keyword>
<dbReference type="PRINTS" id="PR00419">
    <property type="entry name" value="ADXRDTASE"/>
</dbReference>
<reference evidence="8" key="1">
    <citation type="submission" date="2022-09" db="EMBL/GenBank/DDBJ databases">
        <title>Haloadaptaus new haloarchaeum isolated from saline soil.</title>
        <authorList>
            <person name="Duran-Viseras A."/>
            <person name="Sanchez-Porro C."/>
            <person name="Ventosa A."/>
        </authorList>
    </citation>
    <scope>NUCLEOTIDE SEQUENCE</scope>
    <source>
        <strain evidence="8">F3-133</strain>
    </source>
</reference>
<evidence type="ECO:0000256" key="1">
    <source>
        <dbReference type="ARBA" id="ARBA00001974"/>
    </source>
</evidence>
<dbReference type="GO" id="GO:0004729">
    <property type="term" value="F:oxygen-dependent protoporphyrinogen oxidase activity"/>
    <property type="evidence" value="ECO:0007669"/>
    <property type="project" value="UniProtKB-EC"/>
</dbReference>
<sequence>MSAEEDVAVVGAGVSGLATVHRLRKRGVDTVCFEADDRPGGIVRTVHDNGRVLELGPQRLRLTPPVEGLVDELGLRDEVREGDDAPLYVYHDGELRVAPLSVGEAVTTNLLSWRGKARVLAEPLTRPAHDGETVDRLLTRKFGREAARRFLVPLYSGLYGTPADKMPAEHSVARALDDAGVGRSVLVWAVKKLLSQRDTPPVFSFDEGLERLTDALYEANADAVHLGDSVEEVNRDGDGYEVVTEDCVTRAGDVVVTTPAPTTAEILEGAVPSVHPLRRLSYNRIGVVHLASGYDGDGVGVLVPDHEDVRVSGFTWNASFLGRDGVFTCYVDPWSFPGMPDADDDELAEVAVDEFEHLTGASAEPLHVHRWVPGMPAYDETWDALDELRPPDGVHLCTNYVERAGVTGRLAHASRVADAIADGRGGG</sequence>
<protein>
    <submittedName>
        <fullName evidence="8">Protoporphyrinogen oxidase</fullName>
        <ecNumber evidence="8">1.3.3.4</ecNumber>
    </submittedName>
</protein>
<dbReference type="EC" id="1.3.3.4" evidence="8"/>
<dbReference type="SUPFAM" id="SSF51905">
    <property type="entry name" value="FAD/NAD(P)-binding domain"/>
    <property type="match status" value="1"/>
</dbReference>
<dbReference type="Gene3D" id="1.10.3110.10">
    <property type="entry name" value="protoporphyrinogen ix oxidase, domain 3"/>
    <property type="match status" value="1"/>
</dbReference>
<evidence type="ECO:0000256" key="4">
    <source>
        <dbReference type="ARBA" id="ARBA00023002"/>
    </source>
</evidence>
<evidence type="ECO:0000256" key="5">
    <source>
        <dbReference type="ARBA" id="ARBA00023133"/>
    </source>
</evidence>
<dbReference type="Pfam" id="PF01593">
    <property type="entry name" value="Amino_oxidase"/>
    <property type="match status" value="1"/>
</dbReference>
<dbReference type="AlphaFoldDB" id="A0A9Q4GGZ3"/>
<keyword evidence="9" id="KW-1185">Reference proteome</keyword>
<comment type="caution">
    <text evidence="8">The sequence shown here is derived from an EMBL/GenBank/DDBJ whole genome shotgun (WGS) entry which is preliminary data.</text>
</comment>
<dbReference type="InterPro" id="IPR036188">
    <property type="entry name" value="FAD/NAD-bd_sf"/>
</dbReference>
<dbReference type="PANTHER" id="PTHR42923">
    <property type="entry name" value="PROTOPORPHYRINOGEN OXIDASE"/>
    <property type="match status" value="1"/>
</dbReference>
<feature type="domain" description="Amine oxidase" evidence="7">
    <location>
        <begin position="14"/>
        <end position="420"/>
    </location>
</feature>
<organism evidence="8 9">
    <name type="scientific">Halorutilus salinus</name>
    <dbReference type="NCBI Taxonomy" id="2487751"/>
    <lineage>
        <taxon>Archaea</taxon>
        <taxon>Methanobacteriati</taxon>
        <taxon>Methanobacteriota</taxon>
        <taxon>Stenosarchaea group</taxon>
        <taxon>Halobacteria</taxon>
        <taxon>Halorutilales</taxon>
        <taxon>Halorutilaceae</taxon>
        <taxon>Halorutilus</taxon>
    </lineage>
</organism>
<dbReference type="RefSeq" id="WP_266088096.1">
    <property type="nucleotide sequence ID" value="NZ_RKLV01000010.1"/>
</dbReference>
<dbReference type="Gene3D" id="3.90.660.20">
    <property type="entry name" value="Protoporphyrinogen oxidase, mitochondrial, domain 2"/>
    <property type="match status" value="1"/>
</dbReference>
<dbReference type="Proteomes" id="UP001149411">
    <property type="component" value="Unassembled WGS sequence"/>
</dbReference>
<dbReference type="InterPro" id="IPR050464">
    <property type="entry name" value="Zeta_carotene_desat/Oxidored"/>
</dbReference>
<proteinExistence type="predicted"/>
<dbReference type="InterPro" id="IPR002937">
    <property type="entry name" value="Amino_oxidase"/>
</dbReference>
<keyword evidence="4 8" id="KW-0560">Oxidoreductase</keyword>
<accession>A0A9Q4GGZ3</accession>
<evidence type="ECO:0000256" key="6">
    <source>
        <dbReference type="ARBA" id="ARBA00023444"/>
    </source>
</evidence>
<evidence type="ECO:0000256" key="3">
    <source>
        <dbReference type="ARBA" id="ARBA00022827"/>
    </source>
</evidence>
<comment type="pathway">
    <text evidence="6">Porphyrin-containing compound metabolism.</text>
</comment>
<dbReference type="SUPFAM" id="SSF54373">
    <property type="entry name" value="FAD-linked reductases, C-terminal domain"/>
    <property type="match status" value="1"/>
</dbReference>
<comment type="cofactor">
    <cofactor evidence="1">
        <name>FAD</name>
        <dbReference type="ChEBI" id="CHEBI:57692"/>
    </cofactor>
</comment>
<evidence type="ECO:0000259" key="7">
    <source>
        <dbReference type="Pfam" id="PF01593"/>
    </source>
</evidence>
<evidence type="ECO:0000313" key="9">
    <source>
        <dbReference type="Proteomes" id="UP001149411"/>
    </source>
</evidence>
<evidence type="ECO:0000313" key="8">
    <source>
        <dbReference type="EMBL" id="MCX2819649.1"/>
    </source>
</evidence>
<name>A0A9Q4GGZ3_9EURY</name>
<dbReference type="NCBIfam" id="TIGR00562">
    <property type="entry name" value="proto_IX_ox"/>
    <property type="match status" value="1"/>
</dbReference>